<keyword evidence="3" id="KW-1185">Reference proteome</keyword>
<evidence type="ECO:0000313" key="3">
    <source>
        <dbReference type="Proteomes" id="UP000660729"/>
    </source>
</evidence>
<dbReference type="AlphaFoldDB" id="A0A8H6VJH2"/>
<feature type="region of interest" description="Disordered" evidence="1">
    <location>
        <begin position="21"/>
        <end position="42"/>
    </location>
</feature>
<accession>A0A8H6VJH2</accession>
<feature type="region of interest" description="Disordered" evidence="1">
    <location>
        <begin position="187"/>
        <end position="206"/>
    </location>
</feature>
<dbReference type="Proteomes" id="UP000660729">
    <property type="component" value="Unassembled WGS sequence"/>
</dbReference>
<evidence type="ECO:0000313" key="2">
    <source>
        <dbReference type="EMBL" id="KAF7193945.1"/>
    </source>
</evidence>
<proteinExistence type="predicted"/>
<name>A0A8H6VJH2_9PEZI</name>
<sequence length="602" mass="67657">MESIRRYCTHFKHRLFGAPASIPGNAPRARQHPPSTLRDPLPTHAHEHRVTKIGADTRRARAVSKKSGIKECVRCLQSIVYSLDHFEAAEELRSAVRCRVRDLLPYEADVEIKTSGSSIARDRLTEGVEKAFQSLQARIGELLPYSNGDSRIKLPEYLSSQLTAYTSAKKDLESLKSAEVQSILERLNPGPDDVRHPGLGRAWTPNGPLYANKEGLEELSEKQQSAIDEAKRDLVAISRKLCKEQVRKALRDDAILDQERQSSGTKLVQTEDLMGKDGVIGPPMVQPPQKPAKVPREIDPVALKEWNEVRQSLKKWQANFNAMFNPLAEDKIVRQGAPNGTVEERQASYEKLFRYRRKAANILKDEEAKYIEVQTRAMKAGLQPQVDTLEKAAAESIYRKACELATSLGAFGTIDPNSTFLRAFEEVMIPGMRTQTLPGIESEAEAERKITIRDALEKCVLLQEDHEVELAVFSEHASDGTEKSGARFTSEHGPEVFAVWNSYIGKAFLNKVEDHDPYENIPPPVKEECALWDTVSVDFGDSRSCELSLGPTMARRDKIRKYREQCAKWRLQAEQTHAIRKHTAGGVLSLEKSRYLPVRVTS</sequence>
<reference evidence="2" key="1">
    <citation type="submission" date="2020-04" db="EMBL/GenBank/DDBJ databases">
        <title>Draft genome resource of the tomato pathogen Pseudocercospora fuligena.</title>
        <authorList>
            <person name="Zaccaron A."/>
        </authorList>
    </citation>
    <scope>NUCLEOTIDE SEQUENCE</scope>
    <source>
        <strain evidence="2">PF001</strain>
    </source>
</reference>
<gene>
    <name evidence="2" type="ORF">HII31_04718</name>
</gene>
<evidence type="ECO:0000256" key="1">
    <source>
        <dbReference type="SAM" id="MobiDB-lite"/>
    </source>
</evidence>
<dbReference type="EMBL" id="JABCIY010000068">
    <property type="protein sequence ID" value="KAF7193945.1"/>
    <property type="molecule type" value="Genomic_DNA"/>
</dbReference>
<organism evidence="2 3">
    <name type="scientific">Pseudocercospora fuligena</name>
    <dbReference type="NCBI Taxonomy" id="685502"/>
    <lineage>
        <taxon>Eukaryota</taxon>
        <taxon>Fungi</taxon>
        <taxon>Dikarya</taxon>
        <taxon>Ascomycota</taxon>
        <taxon>Pezizomycotina</taxon>
        <taxon>Dothideomycetes</taxon>
        <taxon>Dothideomycetidae</taxon>
        <taxon>Mycosphaerellales</taxon>
        <taxon>Mycosphaerellaceae</taxon>
        <taxon>Pseudocercospora</taxon>
    </lineage>
</organism>
<comment type="caution">
    <text evidence="2">The sequence shown here is derived from an EMBL/GenBank/DDBJ whole genome shotgun (WGS) entry which is preliminary data.</text>
</comment>
<protein>
    <submittedName>
        <fullName evidence="2">Uncharacterized protein</fullName>
    </submittedName>
</protein>